<dbReference type="CDD" id="cd18873">
    <property type="entry name" value="NUDIX_NadM_like"/>
    <property type="match status" value="1"/>
</dbReference>
<dbReference type="InterPro" id="IPR054105">
    <property type="entry name" value="WHD_NrtR"/>
</dbReference>
<comment type="caution">
    <text evidence="3">The sequence shown here is derived from an EMBL/GenBank/DDBJ whole genome shotgun (WGS) entry which is preliminary data.</text>
</comment>
<feature type="domain" description="Nudix hydrolase" evidence="2">
    <location>
        <begin position="12"/>
        <end position="146"/>
    </location>
</feature>
<dbReference type="AlphaFoldDB" id="A0A428YCD6"/>
<dbReference type="PANTHER" id="PTHR43736:SF4">
    <property type="entry name" value="SLR1690 PROTEIN"/>
    <property type="match status" value="1"/>
</dbReference>
<evidence type="ECO:0000313" key="3">
    <source>
        <dbReference type="EMBL" id="RSM65234.1"/>
    </source>
</evidence>
<dbReference type="SUPFAM" id="SSF55811">
    <property type="entry name" value="Nudix"/>
    <property type="match status" value="1"/>
</dbReference>
<dbReference type="InterPro" id="IPR036388">
    <property type="entry name" value="WH-like_DNA-bd_sf"/>
</dbReference>
<proteinExistence type="predicted"/>
<dbReference type="Proteomes" id="UP000287547">
    <property type="component" value="Unassembled WGS sequence"/>
</dbReference>
<dbReference type="InterPro" id="IPR036390">
    <property type="entry name" value="WH_DNA-bd_sf"/>
</dbReference>
<dbReference type="OrthoDB" id="9786141at2"/>
<keyword evidence="1" id="KW-0378">Hydrolase</keyword>
<dbReference type="GO" id="GO:0016787">
    <property type="term" value="F:hydrolase activity"/>
    <property type="evidence" value="ECO:0007669"/>
    <property type="project" value="UniProtKB-KW"/>
</dbReference>
<dbReference type="PROSITE" id="PS51462">
    <property type="entry name" value="NUDIX"/>
    <property type="match status" value="1"/>
</dbReference>
<protein>
    <submittedName>
        <fullName evidence="3">NUDIX domain-containing protein</fullName>
    </submittedName>
</protein>
<dbReference type="PROSITE" id="PS00893">
    <property type="entry name" value="NUDIX_BOX"/>
    <property type="match status" value="1"/>
</dbReference>
<dbReference type="RefSeq" id="WP_037268622.1">
    <property type="nucleotide sequence ID" value="NZ_QHKI01000087.1"/>
</dbReference>
<evidence type="ECO:0000259" key="2">
    <source>
        <dbReference type="PROSITE" id="PS51462"/>
    </source>
</evidence>
<dbReference type="Pfam" id="PF21906">
    <property type="entry name" value="WHD_NrtR"/>
    <property type="match status" value="1"/>
</dbReference>
<dbReference type="InterPro" id="IPR000086">
    <property type="entry name" value="NUDIX_hydrolase_dom"/>
</dbReference>
<reference evidence="3 4" key="1">
    <citation type="submission" date="2018-05" db="EMBL/GenBank/DDBJ databases">
        <title>Evolution of GPA BGCs.</title>
        <authorList>
            <person name="Waglechner N."/>
            <person name="Wright G.D."/>
        </authorList>
    </citation>
    <scope>NUCLEOTIDE SEQUENCE [LARGE SCALE GENOMIC DNA]</scope>
    <source>
        <strain evidence="3 4">A82846</strain>
    </source>
</reference>
<name>A0A428YCD6_KIBAR</name>
<organism evidence="3 4">
    <name type="scientific">Kibdelosporangium aridum</name>
    <dbReference type="NCBI Taxonomy" id="2030"/>
    <lineage>
        <taxon>Bacteria</taxon>
        <taxon>Bacillati</taxon>
        <taxon>Actinomycetota</taxon>
        <taxon>Actinomycetes</taxon>
        <taxon>Pseudonocardiales</taxon>
        <taxon>Pseudonocardiaceae</taxon>
        <taxon>Kibdelosporangium</taxon>
    </lineage>
</organism>
<accession>A0A428YCD6</accession>
<evidence type="ECO:0000313" key="4">
    <source>
        <dbReference type="Proteomes" id="UP000287547"/>
    </source>
</evidence>
<dbReference type="SUPFAM" id="SSF46785">
    <property type="entry name" value="Winged helix' DNA-binding domain"/>
    <property type="match status" value="1"/>
</dbReference>
<sequence length="238" mass="26489">MADKRRDRLKVTLTADLVILTIRDGRLHVLLVERANEPFQGCLALPGGFLRGRETIDEAAARELAEETGMDSADLHLEQVHVYSDPDRDPRTPRVVTCSFLAIAPNLPSPEAGSDAAAAHWIPVADLAKRKQRLAFDHDVILADALTRAGEKLQYTTIATRFCDTEFTISDLREVYEAVWGIELDRPNFHRKVTEAEDFVVATGRKRPLLAGRPALLYRAGEAKVLSPPMMRTPRGRA</sequence>
<dbReference type="Gene3D" id="3.90.79.10">
    <property type="entry name" value="Nucleoside Triphosphate Pyrophosphohydrolase"/>
    <property type="match status" value="1"/>
</dbReference>
<gene>
    <name evidence="3" type="ORF">DMH04_49605</name>
</gene>
<evidence type="ECO:0000256" key="1">
    <source>
        <dbReference type="ARBA" id="ARBA00022801"/>
    </source>
</evidence>
<dbReference type="Pfam" id="PF00293">
    <property type="entry name" value="NUDIX"/>
    <property type="match status" value="1"/>
</dbReference>
<dbReference type="InterPro" id="IPR015797">
    <property type="entry name" value="NUDIX_hydrolase-like_dom_sf"/>
</dbReference>
<dbReference type="InterPro" id="IPR020084">
    <property type="entry name" value="NUDIX_hydrolase_CS"/>
</dbReference>
<dbReference type="PANTHER" id="PTHR43736">
    <property type="entry name" value="ADP-RIBOSE PYROPHOSPHATASE"/>
    <property type="match status" value="1"/>
</dbReference>
<dbReference type="EMBL" id="QHKI01000087">
    <property type="protein sequence ID" value="RSM65234.1"/>
    <property type="molecule type" value="Genomic_DNA"/>
</dbReference>
<dbReference type="Gene3D" id="1.10.10.10">
    <property type="entry name" value="Winged helix-like DNA-binding domain superfamily/Winged helix DNA-binding domain"/>
    <property type="match status" value="1"/>
</dbReference>